<accession>A0A915EU77</accession>
<comment type="similarity">
    <text evidence="1">Belongs to the CoA-transferase III family.</text>
</comment>
<evidence type="ECO:0000313" key="3">
    <source>
        <dbReference type="WBParaSite" id="jg9570"/>
    </source>
</evidence>
<dbReference type="PANTHER" id="PTHR48228:SF5">
    <property type="entry name" value="ALPHA-METHYLACYL-COA RACEMASE"/>
    <property type="match status" value="1"/>
</dbReference>
<dbReference type="PANTHER" id="PTHR48228">
    <property type="entry name" value="SUCCINYL-COA--D-CITRAMALATE COA-TRANSFERASE"/>
    <property type="match status" value="1"/>
</dbReference>
<keyword evidence="2" id="KW-1185">Reference proteome</keyword>
<reference evidence="3" key="1">
    <citation type="submission" date="2022-11" db="UniProtKB">
        <authorList>
            <consortium name="WormBaseParasite"/>
        </authorList>
    </citation>
    <scope>IDENTIFICATION</scope>
</reference>
<dbReference type="Proteomes" id="UP000887574">
    <property type="component" value="Unplaced"/>
</dbReference>
<dbReference type="AlphaFoldDB" id="A0A915EU77"/>
<dbReference type="WBParaSite" id="jg9570">
    <property type="protein sequence ID" value="jg9570"/>
    <property type="gene ID" value="jg9570"/>
</dbReference>
<dbReference type="InterPro" id="IPR050509">
    <property type="entry name" value="CoA-transferase_III"/>
</dbReference>
<dbReference type="GO" id="GO:0008206">
    <property type="term" value="P:bile acid metabolic process"/>
    <property type="evidence" value="ECO:0007669"/>
    <property type="project" value="TreeGrafter"/>
</dbReference>
<sequence>MDGCGALEPKFHTTLFKVLGIEQTLADFSDPEALIAEMEAIFAGKTQDEWVEIFKDADACVTPVLDLKQVGTLNHHLSRHSFDRIANKYVPGQHPKFIHINSFLC</sequence>
<dbReference type="Pfam" id="PF02515">
    <property type="entry name" value="CoA_transf_3"/>
    <property type="match status" value="1"/>
</dbReference>
<organism evidence="2 3">
    <name type="scientific">Ditylenchus dipsaci</name>
    <dbReference type="NCBI Taxonomy" id="166011"/>
    <lineage>
        <taxon>Eukaryota</taxon>
        <taxon>Metazoa</taxon>
        <taxon>Ecdysozoa</taxon>
        <taxon>Nematoda</taxon>
        <taxon>Chromadorea</taxon>
        <taxon>Rhabditida</taxon>
        <taxon>Tylenchina</taxon>
        <taxon>Tylenchomorpha</taxon>
        <taxon>Sphaerularioidea</taxon>
        <taxon>Anguinidae</taxon>
        <taxon>Anguininae</taxon>
        <taxon>Ditylenchus</taxon>
    </lineage>
</organism>
<dbReference type="Gene3D" id="3.30.1540.10">
    <property type="entry name" value="formyl-coa transferase, domain 3"/>
    <property type="match status" value="1"/>
</dbReference>
<dbReference type="SUPFAM" id="SSF89796">
    <property type="entry name" value="CoA-transferase family III (CaiB/BaiF)"/>
    <property type="match status" value="1"/>
</dbReference>
<dbReference type="InterPro" id="IPR044855">
    <property type="entry name" value="CoA-Trfase_III_dom3_sf"/>
</dbReference>
<evidence type="ECO:0000256" key="1">
    <source>
        <dbReference type="ARBA" id="ARBA00008383"/>
    </source>
</evidence>
<proteinExistence type="inferred from homology"/>
<dbReference type="InterPro" id="IPR003673">
    <property type="entry name" value="CoA-Trfase_fam_III"/>
</dbReference>
<name>A0A915EU77_9BILA</name>
<dbReference type="GO" id="GO:0005739">
    <property type="term" value="C:mitochondrion"/>
    <property type="evidence" value="ECO:0007669"/>
    <property type="project" value="TreeGrafter"/>
</dbReference>
<dbReference type="GO" id="GO:0008111">
    <property type="term" value="F:alpha-methylacyl-CoA racemase activity"/>
    <property type="evidence" value="ECO:0007669"/>
    <property type="project" value="TreeGrafter"/>
</dbReference>
<protein>
    <submittedName>
        <fullName evidence="3">Uncharacterized protein</fullName>
    </submittedName>
</protein>
<evidence type="ECO:0000313" key="2">
    <source>
        <dbReference type="Proteomes" id="UP000887574"/>
    </source>
</evidence>
<dbReference type="InterPro" id="IPR023606">
    <property type="entry name" value="CoA-Trfase_III_dom_1_sf"/>
</dbReference>